<gene>
    <name evidence="1" type="ORF">MCOR_53686</name>
</gene>
<accession>A0A6J8ER51</accession>
<sequence>MLIIDQKSGDLNSVDCPEETIQPQPYLSYTECGCNKVKSRCNEQGQAIFSNGSTCEDRLCRCDYTGGYRFVNIPARKCFCNPKTENCTCRRQYCENGYNLSQDYTCIKEKEFGVTKFTCPKFRERIHQKNTSLPPIESNETGQVLVWKTILKVAIPTAIISSIVSFVIGVAVENKKKVCEQVSRLFNSKKNNIKEVDKHPNVANQRNRCAEDDKNTAAITVIATGIPIQETQETEDENNVETKFSCDIKGNRYGEGDNKKSPVMATGSYIQGTTDESHDDMESRYDIKEKRVTTDKGTVPLECSEENDVNPKKQKTESIGVLYPRDIEIDNFLDPKVPLL</sequence>
<dbReference type="OrthoDB" id="6130986at2759"/>
<evidence type="ECO:0000313" key="1">
    <source>
        <dbReference type="EMBL" id="CAC5421581.1"/>
    </source>
</evidence>
<protein>
    <submittedName>
        <fullName evidence="1">Uncharacterized protein</fullName>
    </submittedName>
</protein>
<keyword evidence="2" id="KW-1185">Reference proteome</keyword>
<dbReference type="AlphaFoldDB" id="A0A6J8ER51"/>
<dbReference type="EMBL" id="CACVKT020009358">
    <property type="protein sequence ID" value="CAC5421581.1"/>
    <property type="molecule type" value="Genomic_DNA"/>
</dbReference>
<dbReference type="Proteomes" id="UP000507470">
    <property type="component" value="Unassembled WGS sequence"/>
</dbReference>
<proteinExistence type="predicted"/>
<name>A0A6J8ER51_MYTCO</name>
<reference evidence="1 2" key="1">
    <citation type="submission" date="2020-06" db="EMBL/GenBank/DDBJ databases">
        <authorList>
            <person name="Li R."/>
            <person name="Bekaert M."/>
        </authorList>
    </citation>
    <scope>NUCLEOTIDE SEQUENCE [LARGE SCALE GENOMIC DNA]</scope>
    <source>
        <strain evidence="2">wild</strain>
    </source>
</reference>
<organism evidence="1 2">
    <name type="scientific">Mytilus coruscus</name>
    <name type="common">Sea mussel</name>
    <dbReference type="NCBI Taxonomy" id="42192"/>
    <lineage>
        <taxon>Eukaryota</taxon>
        <taxon>Metazoa</taxon>
        <taxon>Spiralia</taxon>
        <taxon>Lophotrochozoa</taxon>
        <taxon>Mollusca</taxon>
        <taxon>Bivalvia</taxon>
        <taxon>Autobranchia</taxon>
        <taxon>Pteriomorphia</taxon>
        <taxon>Mytilida</taxon>
        <taxon>Mytiloidea</taxon>
        <taxon>Mytilidae</taxon>
        <taxon>Mytilinae</taxon>
        <taxon>Mytilus</taxon>
    </lineage>
</organism>
<evidence type="ECO:0000313" key="2">
    <source>
        <dbReference type="Proteomes" id="UP000507470"/>
    </source>
</evidence>